<dbReference type="CDD" id="cd04179">
    <property type="entry name" value="DPM_DPG-synthase_like"/>
    <property type="match status" value="1"/>
</dbReference>
<keyword evidence="1" id="KW-1133">Transmembrane helix</keyword>
<feature type="transmembrane region" description="Helical" evidence="1">
    <location>
        <begin position="357"/>
        <end position="380"/>
    </location>
</feature>
<evidence type="ECO:0000259" key="2">
    <source>
        <dbReference type="Pfam" id="PF00535"/>
    </source>
</evidence>
<feature type="transmembrane region" description="Helical" evidence="1">
    <location>
        <begin position="307"/>
        <end position="330"/>
    </location>
</feature>
<dbReference type="InterPro" id="IPR018639">
    <property type="entry name" value="DUF2062"/>
</dbReference>
<dbReference type="Gene3D" id="3.90.550.10">
    <property type="entry name" value="Spore Coat Polysaccharide Biosynthesis Protein SpsA, Chain A"/>
    <property type="match status" value="1"/>
</dbReference>
<dbReference type="PANTHER" id="PTHR48090:SF7">
    <property type="entry name" value="RFBJ PROTEIN"/>
    <property type="match status" value="1"/>
</dbReference>
<accession>A0AAE3VF59</accession>
<dbReference type="Proteomes" id="UP001238163">
    <property type="component" value="Unassembled WGS sequence"/>
</dbReference>
<dbReference type="EMBL" id="JAUSVL010000001">
    <property type="protein sequence ID" value="MDQ0289387.1"/>
    <property type="molecule type" value="Genomic_DNA"/>
</dbReference>
<organism evidence="4 5">
    <name type="scientific">Oligosphaera ethanolica</name>
    <dbReference type="NCBI Taxonomy" id="760260"/>
    <lineage>
        <taxon>Bacteria</taxon>
        <taxon>Pseudomonadati</taxon>
        <taxon>Lentisphaerota</taxon>
        <taxon>Oligosphaeria</taxon>
        <taxon>Oligosphaerales</taxon>
        <taxon>Oligosphaeraceae</taxon>
        <taxon>Oligosphaera</taxon>
    </lineage>
</organism>
<dbReference type="PANTHER" id="PTHR48090">
    <property type="entry name" value="UNDECAPRENYL-PHOSPHATE 4-DEOXY-4-FORMAMIDO-L-ARABINOSE TRANSFERASE-RELATED"/>
    <property type="match status" value="1"/>
</dbReference>
<dbReference type="InterPro" id="IPR001173">
    <property type="entry name" value="Glyco_trans_2-like"/>
</dbReference>
<comment type="caution">
    <text evidence="4">The sequence shown here is derived from an EMBL/GenBank/DDBJ whole genome shotgun (WGS) entry which is preliminary data.</text>
</comment>
<dbReference type="Pfam" id="PF00535">
    <property type="entry name" value="Glycos_transf_2"/>
    <property type="match status" value="1"/>
</dbReference>
<reference evidence="4" key="1">
    <citation type="submission" date="2023-07" db="EMBL/GenBank/DDBJ databases">
        <title>Genomic Encyclopedia of Type Strains, Phase IV (KMG-IV): sequencing the most valuable type-strain genomes for metagenomic binning, comparative biology and taxonomic classification.</title>
        <authorList>
            <person name="Goeker M."/>
        </authorList>
    </citation>
    <scope>NUCLEOTIDE SEQUENCE</scope>
    <source>
        <strain evidence="4">DSM 24202</strain>
    </source>
</reference>
<feature type="domain" description="Glycosyltransferase 2-like" evidence="2">
    <location>
        <begin position="6"/>
        <end position="148"/>
    </location>
</feature>
<dbReference type="RefSeq" id="WP_307260805.1">
    <property type="nucleotide sequence ID" value="NZ_JAUSVL010000001.1"/>
</dbReference>
<protein>
    <submittedName>
        <fullName evidence="4">Glycosyltransferase involved in cell wall biosynthesis</fullName>
    </submittedName>
</protein>
<dbReference type="AlphaFoldDB" id="A0AAE3VF59"/>
<name>A0AAE3VF59_9BACT</name>
<gene>
    <name evidence="4" type="ORF">J3R75_001494</name>
</gene>
<proteinExistence type="predicted"/>
<dbReference type="InterPro" id="IPR029044">
    <property type="entry name" value="Nucleotide-diphossugar_trans"/>
</dbReference>
<feature type="transmembrane region" description="Helical" evidence="1">
    <location>
        <begin position="278"/>
        <end position="300"/>
    </location>
</feature>
<keyword evidence="5" id="KW-1185">Reference proteome</keyword>
<evidence type="ECO:0000313" key="5">
    <source>
        <dbReference type="Proteomes" id="UP001238163"/>
    </source>
</evidence>
<feature type="domain" description="DUF2062" evidence="3">
    <location>
        <begin position="272"/>
        <end position="387"/>
    </location>
</feature>
<evidence type="ECO:0000313" key="4">
    <source>
        <dbReference type="EMBL" id="MDQ0289387.1"/>
    </source>
</evidence>
<dbReference type="SUPFAM" id="SSF53448">
    <property type="entry name" value="Nucleotide-diphospho-sugar transferases"/>
    <property type="match status" value="1"/>
</dbReference>
<keyword evidence="1" id="KW-0472">Membrane</keyword>
<dbReference type="InterPro" id="IPR050256">
    <property type="entry name" value="Glycosyltransferase_2"/>
</dbReference>
<sequence>MKVACVIPLYNNASTVLAVAGDCRRYLEQVVVVDDGSSDLPPHFDRDLQAIGGELIRHSHNRGKGAAIKSALALLNRSDTDYMITIDADGQHLPDDLPQFLDLLAKDGQDGDLIVIGARDFTGKNIPDASKFGRQFSNFWVKLETGVNCDDSQSGFRAYPVKALSRLKLRCCRYNFEIEVLVRCLWGGLRLREIPIGVIYAPPGERITHFRPFMDNLRLSLLHTALVARRLSGLPSRRLVATAPAPNTPSPWKSPRAFFLFLLHENATPGLLGLSAGLSSFLAILPLLSCHMLVILYVCIRLRLNKVMALAIQNLFMPPLTPFLCLQLGYFMRHGTFLREASMQTVVYELHLRYLDWLLGSLVLAPPIAVVVGLTVYAAASRLNRKKSRLDHAGCSEKS</sequence>
<evidence type="ECO:0000259" key="3">
    <source>
        <dbReference type="Pfam" id="PF09835"/>
    </source>
</evidence>
<dbReference type="Pfam" id="PF09835">
    <property type="entry name" value="DUF2062"/>
    <property type="match status" value="1"/>
</dbReference>
<evidence type="ECO:0000256" key="1">
    <source>
        <dbReference type="SAM" id="Phobius"/>
    </source>
</evidence>
<keyword evidence="1" id="KW-0812">Transmembrane</keyword>